<dbReference type="RefSeq" id="WP_261377738.1">
    <property type="nucleotide sequence ID" value="NZ_ML675578.1"/>
</dbReference>
<dbReference type="Proteomes" id="UP000315289">
    <property type="component" value="Unassembled WGS sequence"/>
</dbReference>
<accession>A0A557SZ53</accession>
<dbReference type="EMBL" id="VOAH01000001">
    <property type="protein sequence ID" value="TVP41882.1"/>
    <property type="molecule type" value="Genomic_DNA"/>
</dbReference>
<name>A0A557SZ53_9ARCH</name>
<comment type="caution">
    <text evidence="1">The sequence shown here is derived from an EMBL/GenBank/DDBJ whole genome shotgun (WGS) entry which is preliminary data.</text>
</comment>
<gene>
    <name evidence="1" type="ORF">NARC_10288</name>
</gene>
<keyword evidence="2" id="KW-1185">Reference proteome</keyword>
<evidence type="ECO:0000313" key="2">
    <source>
        <dbReference type="Proteomes" id="UP000315289"/>
    </source>
</evidence>
<dbReference type="AlphaFoldDB" id="A0A557SZ53"/>
<sequence length="40" mass="4722">MSERIDKAKQIAIEFYEKQLELMDLLASLNDEEQKIFHPG</sequence>
<organism evidence="1 2">
    <name type="scientific">Candidatus Nitrosocosmicus arcticus</name>
    <dbReference type="NCBI Taxonomy" id="2035267"/>
    <lineage>
        <taxon>Archaea</taxon>
        <taxon>Nitrososphaerota</taxon>
        <taxon>Nitrososphaeria</taxon>
        <taxon>Nitrososphaerales</taxon>
        <taxon>Nitrososphaeraceae</taxon>
        <taxon>Candidatus Nitrosocosmicus</taxon>
    </lineage>
</organism>
<protein>
    <submittedName>
        <fullName evidence="1">Uncharacterized protein</fullName>
    </submittedName>
</protein>
<reference evidence="1 2" key="1">
    <citation type="journal article" date="2019" name="Front. Microbiol.">
        <title>Ammonia Oxidation by the Arctic Terrestrial Thaumarchaeote Candidatus Nitrosocosmicus arcticus Is Stimulated by Increasing Temperatures.</title>
        <authorList>
            <person name="Alves R.J.E."/>
            <person name="Kerou M."/>
            <person name="Zappe A."/>
            <person name="Bittner R."/>
            <person name="Abby S.S."/>
            <person name="Schmidt H.A."/>
            <person name="Pfeifer K."/>
            <person name="Schleper C."/>
        </authorList>
    </citation>
    <scope>NUCLEOTIDE SEQUENCE [LARGE SCALE GENOMIC DNA]</scope>
    <source>
        <strain evidence="1 2">Kfb</strain>
    </source>
</reference>
<evidence type="ECO:0000313" key="1">
    <source>
        <dbReference type="EMBL" id="TVP41882.1"/>
    </source>
</evidence>
<proteinExistence type="predicted"/>